<keyword evidence="1" id="KW-1133">Transmembrane helix</keyword>
<reference evidence="3" key="1">
    <citation type="submission" date="2017-01" db="EMBL/GenBank/DDBJ databases">
        <authorList>
            <person name="Varghese N."/>
            <person name="Submissions S."/>
        </authorList>
    </citation>
    <scope>NUCLEOTIDE SEQUENCE [LARGE SCALE GENOMIC DNA]</scope>
    <source>
        <strain evidence="3">DSM 29430</strain>
    </source>
</reference>
<feature type="transmembrane region" description="Helical" evidence="1">
    <location>
        <begin position="76"/>
        <end position="98"/>
    </location>
</feature>
<dbReference type="InterPro" id="IPR025597">
    <property type="entry name" value="DUF4345"/>
</dbReference>
<accession>A0A1N7M0R3</accession>
<evidence type="ECO:0000313" key="2">
    <source>
        <dbReference type="EMBL" id="SIS79521.1"/>
    </source>
</evidence>
<keyword evidence="3" id="KW-1185">Reference proteome</keyword>
<dbReference type="EMBL" id="FTOQ01000003">
    <property type="protein sequence ID" value="SIS79521.1"/>
    <property type="molecule type" value="Genomic_DNA"/>
</dbReference>
<dbReference type="RefSeq" id="WP_076447086.1">
    <property type="nucleotide sequence ID" value="NZ_FTOQ01000003.1"/>
</dbReference>
<sequence length="143" mass="14498">MTLTRFEKAALAVSGVTALGIGGAILAAPQAFYASYGIALGPDPNLLSELRAPAAGLAALGALMLAGIRRAAFSRIAIAAALTVYLAFPAGRLVGLIVDGMPGGSILGALAIELAIAGLCLAAFRHRFRSASPERGRRRLSPS</sequence>
<gene>
    <name evidence="2" type="ORF">SAMN05421759_103335</name>
</gene>
<evidence type="ECO:0000313" key="3">
    <source>
        <dbReference type="Proteomes" id="UP000186684"/>
    </source>
</evidence>
<feature type="transmembrane region" description="Helical" evidence="1">
    <location>
        <begin position="51"/>
        <end position="69"/>
    </location>
</feature>
<feature type="transmembrane region" description="Helical" evidence="1">
    <location>
        <begin position="104"/>
        <end position="124"/>
    </location>
</feature>
<dbReference type="Proteomes" id="UP000186684">
    <property type="component" value="Unassembled WGS sequence"/>
</dbReference>
<evidence type="ECO:0000256" key="1">
    <source>
        <dbReference type="SAM" id="Phobius"/>
    </source>
</evidence>
<protein>
    <recommendedName>
        <fullName evidence="4">DUF4345 domain-containing protein</fullName>
    </recommendedName>
</protein>
<keyword evidence="1" id="KW-0812">Transmembrane</keyword>
<dbReference type="Pfam" id="PF14248">
    <property type="entry name" value="DUF4345"/>
    <property type="match status" value="1"/>
</dbReference>
<name>A0A1N7M0R3_9RHOB</name>
<dbReference type="STRING" id="633194.SAMN05421759_103335"/>
<organism evidence="2 3">
    <name type="scientific">Roseivivax lentus</name>
    <dbReference type="NCBI Taxonomy" id="633194"/>
    <lineage>
        <taxon>Bacteria</taxon>
        <taxon>Pseudomonadati</taxon>
        <taxon>Pseudomonadota</taxon>
        <taxon>Alphaproteobacteria</taxon>
        <taxon>Rhodobacterales</taxon>
        <taxon>Roseobacteraceae</taxon>
        <taxon>Roseivivax</taxon>
    </lineage>
</organism>
<dbReference type="AlphaFoldDB" id="A0A1N7M0R3"/>
<proteinExistence type="predicted"/>
<keyword evidence="1" id="KW-0472">Membrane</keyword>
<evidence type="ECO:0008006" key="4">
    <source>
        <dbReference type="Google" id="ProtNLM"/>
    </source>
</evidence>